<dbReference type="Pfam" id="PF09532">
    <property type="entry name" value="FDF"/>
    <property type="match status" value="1"/>
</dbReference>
<feature type="region of interest" description="Disordered" evidence="5">
    <location>
        <begin position="1"/>
        <end position="37"/>
    </location>
</feature>
<dbReference type="GO" id="GO:0033962">
    <property type="term" value="P:P-body assembly"/>
    <property type="evidence" value="ECO:0007669"/>
    <property type="project" value="TreeGrafter"/>
</dbReference>
<dbReference type="PROSITE" id="PS51512">
    <property type="entry name" value="DFDF"/>
    <property type="match status" value="1"/>
</dbReference>
<dbReference type="InterPro" id="IPR036652">
    <property type="entry name" value="YjeF_N_dom_sf"/>
</dbReference>
<organism evidence="8 9">
    <name type="scientific">Coniochaeta pulveracea</name>
    <dbReference type="NCBI Taxonomy" id="177199"/>
    <lineage>
        <taxon>Eukaryota</taxon>
        <taxon>Fungi</taxon>
        <taxon>Dikarya</taxon>
        <taxon>Ascomycota</taxon>
        <taxon>Pezizomycotina</taxon>
        <taxon>Sordariomycetes</taxon>
        <taxon>Sordariomycetidae</taxon>
        <taxon>Coniochaetales</taxon>
        <taxon>Coniochaetaceae</taxon>
        <taxon>Coniochaeta</taxon>
    </lineage>
</organism>
<reference evidence="8 9" key="1">
    <citation type="submission" date="2018-08" db="EMBL/GenBank/DDBJ databases">
        <title>Draft genome of the lignicolous fungus Coniochaeta pulveracea.</title>
        <authorList>
            <person name="Borstlap C.J."/>
            <person name="De Witt R.N."/>
            <person name="Botha A."/>
            <person name="Volschenk H."/>
        </authorList>
    </citation>
    <scope>NUCLEOTIDE SEQUENCE [LARGE SCALE GENOMIC DNA]</scope>
    <source>
        <strain evidence="8 9">CAB683</strain>
    </source>
</reference>
<protein>
    <recommendedName>
        <fullName evidence="3">Enhancer of mRNA-decapping protein 3</fullName>
    </recommendedName>
</protein>
<evidence type="ECO:0000256" key="1">
    <source>
        <dbReference type="ARBA" id="ARBA00004201"/>
    </source>
</evidence>
<evidence type="ECO:0000313" key="9">
    <source>
        <dbReference type="Proteomes" id="UP000275385"/>
    </source>
</evidence>
<dbReference type="Pfam" id="PF03853">
    <property type="entry name" value="YjeF_N"/>
    <property type="match status" value="1"/>
</dbReference>
<dbReference type="SUPFAM" id="SSF64153">
    <property type="entry name" value="YjeF N-terminal domain-like"/>
    <property type="match status" value="1"/>
</dbReference>
<feature type="compositionally biased region" description="Basic and acidic residues" evidence="5">
    <location>
        <begin position="61"/>
        <end position="74"/>
    </location>
</feature>
<dbReference type="STRING" id="177199.A0A420Y4M3"/>
<comment type="subcellular location">
    <subcellularLocation>
        <location evidence="1">Cytoplasm</location>
        <location evidence="1">P-body</location>
    </subcellularLocation>
</comment>
<feature type="compositionally biased region" description="Polar residues" evidence="5">
    <location>
        <begin position="153"/>
        <end position="172"/>
    </location>
</feature>
<dbReference type="InterPro" id="IPR004443">
    <property type="entry name" value="YjeF_N_dom"/>
</dbReference>
<sequence>MLQSTHSFQPFTSLKRRGLKGKAADENGWASEDVTDVQEAGEFNFEDGLRKFDKHTLFEQMRQDDQIDDADRLVSHNRIQRPRPGTNGGRNYHASENVLDAPSPIPKSVRENLEASVDYWNSEADEGVSRNSGRLSSRDQGSRQSSHRRAESKVSTTRRSQSRKASAVSNQPLVIKGSRPSSRLSIPPVVDKKKRSGGNAASPSQGLYLLPSQRQIEPVSALQMLNLENIAHTELGLTEDMMAENAGRGIAEVTLTVLEDPAIKVRLAATANSRSRGSPPPTVVILAGNNKSGIRAVAAGRHLVNKGVNVLVCVMGIERNERELLEDMRHQVQLFRNFGGRIFSKGELFDYMRKASIPTLTIDTPRTALSSMTVPPPVTLIIDALLGLAISFEELRTGDQTACYELIEWANRNEAFVLAIDVPTGIDPSSGKVSIIDGNPLYVKPRYVVCMGAPKRGLLEAIIAGDQDNDEAASGNPALADDSASDWKLFLVDIGFSQAVWKKAGTKIRKGIDFGLQWVVEMRYRGAGACAGAEDEE</sequence>
<evidence type="ECO:0000259" key="7">
    <source>
        <dbReference type="PROSITE" id="PS51512"/>
    </source>
</evidence>
<evidence type="ECO:0000256" key="5">
    <source>
        <dbReference type="SAM" id="MobiDB-lite"/>
    </source>
</evidence>
<dbReference type="GO" id="GO:0003729">
    <property type="term" value="F:mRNA binding"/>
    <property type="evidence" value="ECO:0007669"/>
    <property type="project" value="TreeGrafter"/>
</dbReference>
<dbReference type="Gene3D" id="3.40.50.10260">
    <property type="entry name" value="YjeF N-terminal domain"/>
    <property type="match status" value="1"/>
</dbReference>
<dbReference type="EMBL" id="QVQW01000050">
    <property type="protein sequence ID" value="RKU42834.1"/>
    <property type="molecule type" value="Genomic_DNA"/>
</dbReference>
<dbReference type="Proteomes" id="UP000275385">
    <property type="component" value="Unassembled WGS sequence"/>
</dbReference>
<dbReference type="InterPro" id="IPR019050">
    <property type="entry name" value="FDF_dom"/>
</dbReference>
<dbReference type="SMART" id="SM01199">
    <property type="entry name" value="FDF"/>
    <property type="match status" value="1"/>
</dbReference>
<keyword evidence="4" id="KW-0963">Cytoplasm</keyword>
<dbReference type="InterPro" id="IPR025762">
    <property type="entry name" value="DFDF"/>
</dbReference>
<dbReference type="PANTHER" id="PTHR13612:SF0">
    <property type="entry name" value="ENHANCER OF MRNA-DECAPPING PROTEIN 3"/>
    <property type="match status" value="1"/>
</dbReference>
<dbReference type="AlphaFoldDB" id="A0A420Y4M3"/>
<evidence type="ECO:0000256" key="3">
    <source>
        <dbReference type="ARBA" id="ARBA00015797"/>
    </source>
</evidence>
<comment type="caution">
    <text evidence="8">The sequence shown here is derived from an EMBL/GenBank/DDBJ whole genome shotgun (WGS) entry which is preliminary data.</text>
</comment>
<dbReference type="GO" id="GO:0000932">
    <property type="term" value="C:P-body"/>
    <property type="evidence" value="ECO:0007669"/>
    <property type="project" value="UniProtKB-SubCell"/>
</dbReference>
<feature type="compositionally biased region" description="Polar residues" evidence="5">
    <location>
        <begin position="1"/>
        <end position="12"/>
    </location>
</feature>
<keyword evidence="9" id="KW-1185">Reference proteome</keyword>
<dbReference type="PROSITE" id="PS51385">
    <property type="entry name" value="YJEF_N"/>
    <property type="match status" value="1"/>
</dbReference>
<accession>A0A420Y4M3</accession>
<gene>
    <name evidence="8" type="primary">EDC3</name>
    <name evidence="8" type="ORF">DL546_000485</name>
</gene>
<comment type="similarity">
    <text evidence="2">Belongs to the EDC3 family.</text>
</comment>
<evidence type="ECO:0000313" key="8">
    <source>
        <dbReference type="EMBL" id="RKU42834.1"/>
    </source>
</evidence>
<dbReference type="PANTHER" id="PTHR13612">
    <property type="entry name" value="ENHANCER OF MRNA-DECAPPING PROTEIN 3"/>
    <property type="match status" value="1"/>
</dbReference>
<feature type="domain" description="YjeF N-terminal" evidence="6">
    <location>
        <begin position="224"/>
        <end position="502"/>
    </location>
</feature>
<dbReference type="OrthoDB" id="10030313at2759"/>
<feature type="domain" description="DFDF" evidence="7">
    <location>
        <begin position="31"/>
        <end position="67"/>
    </location>
</feature>
<dbReference type="GO" id="GO:0031087">
    <property type="term" value="P:deadenylation-independent decapping of nuclear-transcribed mRNA"/>
    <property type="evidence" value="ECO:0007669"/>
    <property type="project" value="TreeGrafter"/>
</dbReference>
<dbReference type="FunFam" id="3.40.50.10260:FF:000007">
    <property type="entry name" value="YjeF N-terminal domain-like protein"/>
    <property type="match status" value="1"/>
</dbReference>
<proteinExistence type="inferred from homology"/>
<feature type="region of interest" description="Disordered" evidence="5">
    <location>
        <begin position="124"/>
        <end position="206"/>
    </location>
</feature>
<feature type="region of interest" description="Disordered" evidence="5">
    <location>
        <begin position="61"/>
        <end position="106"/>
    </location>
</feature>
<evidence type="ECO:0000256" key="4">
    <source>
        <dbReference type="ARBA" id="ARBA00022490"/>
    </source>
</evidence>
<name>A0A420Y4M3_9PEZI</name>
<evidence type="ECO:0000256" key="2">
    <source>
        <dbReference type="ARBA" id="ARBA00006610"/>
    </source>
</evidence>
<evidence type="ECO:0000259" key="6">
    <source>
        <dbReference type="PROSITE" id="PS51385"/>
    </source>
</evidence>